<evidence type="ECO:0000256" key="2">
    <source>
        <dbReference type="ARBA" id="ARBA00008639"/>
    </source>
</evidence>
<evidence type="ECO:0000259" key="6">
    <source>
        <dbReference type="Pfam" id="PF00291"/>
    </source>
</evidence>
<dbReference type="EMBL" id="AP014564">
    <property type="protein sequence ID" value="BAV94376.1"/>
    <property type="molecule type" value="Genomic_DNA"/>
</dbReference>
<dbReference type="PANTHER" id="PTHR43780">
    <property type="entry name" value="1-AMINOCYCLOPROPANE-1-CARBOXYLATE DEAMINASE-RELATED"/>
    <property type="match status" value="1"/>
</dbReference>
<dbReference type="InterPro" id="IPR001926">
    <property type="entry name" value="TrpB-like_PALP"/>
</dbReference>
<dbReference type="SUPFAM" id="SSF53686">
    <property type="entry name" value="Tryptophan synthase beta subunit-like PLP-dependent enzymes"/>
    <property type="match status" value="1"/>
</dbReference>
<evidence type="ECO:0000313" key="7">
    <source>
        <dbReference type="EMBL" id="BAV94376.1"/>
    </source>
</evidence>
<name>A0A1J1EA30_9FLAO</name>
<dbReference type="KEGG" id="ise:JBKA6_0363"/>
<evidence type="ECO:0000313" key="8">
    <source>
        <dbReference type="Proteomes" id="UP000243197"/>
    </source>
</evidence>
<feature type="domain" description="Tryptophan synthase beta chain-like PALP" evidence="6">
    <location>
        <begin position="11"/>
        <end position="284"/>
    </location>
</feature>
<evidence type="ECO:0000256" key="3">
    <source>
        <dbReference type="ARBA" id="ARBA00022898"/>
    </source>
</evidence>
<dbReference type="RefSeq" id="WP_096685300.1">
    <property type="nucleotide sequence ID" value="NZ_AP014564.1"/>
</dbReference>
<comment type="similarity">
    <text evidence="2">Belongs to the ACC deaminase/D-cysteine desulfhydrase family.</text>
</comment>
<dbReference type="OrthoDB" id="9801249at2"/>
<dbReference type="AlphaFoldDB" id="A0A1J1EA30"/>
<gene>
    <name evidence="7" type="ORF">JBKA6_0363</name>
</gene>
<accession>A0A1J1EA30</accession>
<dbReference type="GO" id="GO:0019148">
    <property type="term" value="F:D-cysteine desulfhydrase activity"/>
    <property type="evidence" value="ECO:0007669"/>
    <property type="project" value="TreeGrafter"/>
</dbReference>
<dbReference type="PIRSF" id="PIRSF006278">
    <property type="entry name" value="ACCD_DCysDesulf"/>
    <property type="match status" value="1"/>
</dbReference>
<feature type="modified residue" description="N6-(pyridoxal phosphate)lysine" evidence="5">
    <location>
        <position position="36"/>
    </location>
</feature>
<evidence type="ECO:0000256" key="5">
    <source>
        <dbReference type="PIRSR" id="PIRSR006278-2"/>
    </source>
</evidence>
<protein>
    <submittedName>
        <fullName evidence="7">1-aminocyclopropane-1-carboxylate deaminase</fullName>
    </submittedName>
</protein>
<reference evidence="7 8" key="1">
    <citation type="submission" date="2014-03" db="EMBL/GenBank/DDBJ databases">
        <title>complete genome sequence of Flavobacteriaceae bacterium JBKA-6.</title>
        <authorList>
            <person name="Takano T."/>
            <person name="Nakamura Y."/>
            <person name="Takuma S."/>
            <person name="Yasuike M."/>
            <person name="Matsuyama T."/>
            <person name="Sakai T."/>
            <person name="Fujiwara A."/>
            <person name="Kimoto K."/>
            <person name="Fukuda Y."/>
            <person name="Kondo H."/>
            <person name="Hirono I."/>
            <person name="Nakayasu C."/>
        </authorList>
    </citation>
    <scope>NUCLEOTIDE SEQUENCE [LARGE SCALE GENOMIC DNA]</scope>
    <source>
        <strain evidence="7 8">JBKA-6</strain>
    </source>
</reference>
<organism evidence="7 8">
    <name type="scientific">Ichthyobacterium seriolicida</name>
    <dbReference type="NCBI Taxonomy" id="242600"/>
    <lineage>
        <taxon>Bacteria</taxon>
        <taxon>Pseudomonadati</taxon>
        <taxon>Bacteroidota</taxon>
        <taxon>Flavobacteriia</taxon>
        <taxon>Flavobacteriales</taxon>
        <taxon>Ichthyobacteriaceae</taxon>
        <taxon>Ichthyobacterium</taxon>
    </lineage>
</organism>
<proteinExistence type="inferred from homology"/>
<dbReference type="Proteomes" id="UP000243197">
    <property type="component" value="Chromosome"/>
</dbReference>
<dbReference type="Pfam" id="PF00291">
    <property type="entry name" value="PALP"/>
    <property type="match status" value="1"/>
</dbReference>
<sequence>MEVPIQRVTLPLFSLRGVNVFVKREDLIHRYISGNKYRKLKYNMLFAENEKYNRILSFGGAFSNHILALAYACKEKNISSVGVIRGEELADKRPDELNSTLRFCLECGMKLHFIDRKQYRDKYHEDFILSLRNTFGEFYLLPEGGSNNLAVKGCEEILDSRTDKFDVIFCAVGTGGTISGIINSAKKNQRVIGIPVLRGANFLEAEICKYLNEDVCQWSLNYNYSFGGYAKCDKRLLSFIELIENKTSIPLEPVYTGKVLYAIFDMIERNIFSRGTDILMIHTGGLRSKNDF</sequence>
<dbReference type="Gene3D" id="3.40.50.1100">
    <property type="match status" value="2"/>
</dbReference>
<dbReference type="InterPro" id="IPR027278">
    <property type="entry name" value="ACCD_DCysDesulf"/>
</dbReference>
<keyword evidence="8" id="KW-1185">Reference proteome</keyword>
<dbReference type="InterPro" id="IPR036052">
    <property type="entry name" value="TrpB-like_PALP_sf"/>
</dbReference>
<keyword evidence="3 5" id="KW-0663">Pyridoxal phosphate</keyword>
<evidence type="ECO:0000256" key="1">
    <source>
        <dbReference type="ARBA" id="ARBA00001933"/>
    </source>
</evidence>
<dbReference type="PANTHER" id="PTHR43780:SF2">
    <property type="entry name" value="1-AMINOCYCLOPROPANE-1-CARBOXYLATE DEAMINASE-RELATED"/>
    <property type="match status" value="1"/>
</dbReference>
<evidence type="ECO:0000256" key="4">
    <source>
        <dbReference type="PIRSR" id="PIRSR006278-1"/>
    </source>
</evidence>
<feature type="active site" description="Nucleophile" evidence="4">
    <location>
        <position position="63"/>
    </location>
</feature>
<comment type="cofactor">
    <cofactor evidence="1">
        <name>pyridoxal 5'-phosphate</name>
        <dbReference type="ChEBI" id="CHEBI:597326"/>
    </cofactor>
</comment>